<keyword evidence="4 10" id="KW-0812">Transmembrane</keyword>
<dbReference type="GO" id="GO:0005886">
    <property type="term" value="C:plasma membrane"/>
    <property type="evidence" value="ECO:0007669"/>
    <property type="project" value="TreeGrafter"/>
</dbReference>
<comment type="caution">
    <text evidence="12">The sequence shown here is derived from an EMBL/GenBank/DDBJ whole genome shotgun (WGS) entry which is preliminary data.</text>
</comment>
<keyword evidence="5" id="KW-0746">Sphingolipid metabolism</keyword>
<evidence type="ECO:0000259" key="11">
    <source>
        <dbReference type="Pfam" id="PF14360"/>
    </source>
</evidence>
<feature type="region of interest" description="Disordered" evidence="9">
    <location>
        <begin position="1"/>
        <end position="26"/>
    </location>
</feature>
<dbReference type="GO" id="GO:0046513">
    <property type="term" value="P:ceramide biosynthetic process"/>
    <property type="evidence" value="ECO:0007669"/>
    <property type="project" value="TreeGrafter"/>
</dbReference>
<evidence type="ECO:0000256" key="2">
    <source>
        <dbReference type="ARBA" id="ARBA00005441"/>
    </source>
</evidence>
<comment type="subcellular location">
    <subcellularLocation>
        <location evidence="1">Membrane</location>
        <topology evidence="1">Multi-pass membrane protein</topology>
    </subcellularLocation>
</comment>
<gene>
    <name evidence="12" type="ORF">QTG54_010411</name>
</gene>
<protein>
    <submittedName>
        <fullName evidence="12">Sphingomyelin synthase family protein</fullName>
    </submittedName>
</protein>
<comment type="similarity">
    <text evidence="2">Belongs to the sphingomyelin synthase family.</text>
</comment>
<feature type="transmembrane region" description="Helical" evidence="10">
    <location>
        <begin position="477"/>
        <end position="502"/>
    </location>
</feature>
<evidence type="ECO:0000256" key="5">
    <source>
        <dbReference type="ARBA" id="ARBA00022919"/>
    </source>
</evidence>
<evidence type="ECO:0000256" key="7">
    <source>
        <dbReference type="ARBA" id="ARBA00023098"/>
    </source>
</evidence>
<feature type="region of interest" description="Disordered" evidence="9">
    <location>
        <begin position="172"/>
        <end position="199"/>
    </location>
</feature>
<keyword evidence="13" id="KW-1185">Reference proteome</keyword>
<evidence type="ECO:0000256" key="9">
    <source>
        <dbReference type="SAM" id="MobiDB-lite"/>
    </source>
</evidence>
<dbReference type="AlphaFoldDB" id="A0AAD9DAV9"/>
<dbReference type="GO" id="GO:0000139">
    <property type="term" value="C:Golgi membrane"/>
    <property type="evidence" value="ECO:0007669"/>
    <property type="project" value="TreeGrafter"/>
</dbReference>
<feature type="compositionally biased region" description="Low complexity" evidence="9">
    <location>
        <begin position="13"/>
        <end position="24"/>
    </location>
</feature>
<dbReference type="GO" id="GO:0047493">
    <property type="term" value="F:ceramide cholinephosphotransferase activity"/>
    <property type="evidence" value="ECO:0007669"/>
    <property type="project" value="TreeGrafter"/>
</dbReference>
<feature type="transmembrane region" description="Helical" evidence="10">
    <location>
        <begin position="142"/>
        <end position="161"/>
    </location>
</feature>
<proteinExistence type="inferred from homology"/>
<evidence type="ECO:0000256" key="4">
    <source>
        <dbReference type="ARBA" id="ARBA00022692"/>
    </source>
</evidence>
<evidence type="ECO:0000256" key="10">
    <source>
        <dbReference type="SAM" id="Phobius"/>
    </source>
</evidence>
<evidence type="ECO:0000256" key="1">
    <source>
        <dbReference type="ARBA" id="ARBA00004141"/>
    </source>
</evidence>
<name>A0AAD9DAV9_9STRA</name>
<feature type="transmembrane region" description="Helical" evidence="10">
    <location>
        <begin position="219"/>
        <end position="240"/>
    </location>
</feature>
<evidence type="ECO:0000313" key="13">
    <source>
        <dbReference type="Proteomes" id="UP001224775"/>
    </source>
</evidence>
<feature type="compositionally biased region" description="Polar residues" evidence="9">
    <location>
        <begin position="183"/>
        <end position="199"/>
    </location>
</feature>
<dbReference type="Proteomes" id="UP001224775">
    <property type="component" value="Unassembled WGS sequence"/>
</dbReference>
<keyword evidence="7" id="KW-0443">Lipid metabolism</keyword>
<dbReference type="InterPro" id="IPR045221">
    <property type="entry name" value="Sphingomyelin_synth-like"/>
</dbReference>
<keyword evidence="6 10" id="KW-1133">Transmembrane helix</keyword>
<sequence length="550" mass="60193">MPMAAKSRRKNDTSSSTSKTPPSDMNIGAYVVDDNDNMDQKYNHGRFPSTFHRSIDIIQSCLRIFTSMKVSITAIVFIIAASVFDLSEATQSKLIQIGTGYLFIAKPLLSTLAICLSNKATTAWHERIIATGFLMSIICNQFPKWLSSFVAASAVFAFGLASRQFVPMQQLDSDNNTSSTNSGVTQSKSPAKRNATTSSDDNTNPFLKFWSRLNIKERAAIGTLAVVVSLLTENFLIWVVSATYKPGIVGSPTPLQDNGRIVLEALAKKLWNVEQSWMAKRPLQKIRDTLNVQYALVSALGASFVCLELQLGGKKTSHRSLTGVALHALITLASARLIRYISFVLTVLPSQVPNCYRHHFPPPPDNWKDWILVGMLPSSRGGCNDLILSGHATVTSTIACAATSVSSNTSFSFAVWTLIALDYSIEAYQGLHYSVDMFLGGIVTCLLWHLTAPLEIEGELEQLQKEKRRKEGGGGNAARAPPLDATVVAMYAAPAILAFLILAVFPEAYVNYFAIGYSLVAGVMFKKDGFSNLLQHELLCMLMFTIGVYL</sequence>
<organism evidence="12 13">
    <name type="scientific">Skeletonema marinoi</name>
    <dbReference type="NCBI Taxonomy" id="267567"/>
    <lineage>
        <taxon>Eukaryota</taxon>
        <taxon>Sar</taxon>
        <taxon>Stramenopiles</taxon>
        <taxon>Ochrophyta</taxon>
        <taxon>Bacillariophyta</taxon>
        <taxon>Coscinodiscophyceae</taxon>
        <taxon>Thalassiosirophycidae</taxon>
        <taxon>Thalassiosirales</taxon>
        <taxon>Skeletonemataceae</taxon>
        <taxon>Skeletonema</taxon>
        <taxon>Skeletonema marinoi-dohrnii complex</taxon>
    </lineage>
</organism>
<keyword evidence="3" id="KW-0808">Transferase</keyword>
<dbReference type="PANTHER" id="PTHR21290:SF25">
    <property type="entry name" value="SPHINGOMYELIN SYNTHASE-RELATED PROTEIN 1"/>
    <property type="match status" value="1"/>
</dbReference>
<evidence type="ECO:0000256" key="3">
    <source>
        <dbReference type="ARBA" id="ARBA00022679"/>
    </source>
</evidence>
<dbReference type="PANTHER" id="PTHR21290">
    <property type="entry name" value="SPHINGOMYELIN SYNTHETASE"/>
    <property type="match status" value="1"/>
</dbReference>
<feature type="domain" description="Sphingomyelin synthase-like" evidence="11">
    <location>
        <begin position="382"/>
        <end position="450"/>
    </location>
</feature>
<dbReference type="EMBL" id="JATAAI010000019">
    <property type="protein sequence ID" value="KAK1739095.1"/>
    <property type="molecule type" value="Genomic_DNA"/>
</dbReference>
<keyword evidence="8 10" id="KW-0472">Membrane</keyword>
<dbReference type="Pfam" id="PF14360">
    <property type="entry name" value="PAP2_C"/>
    <property type="match status" value="1"/>
</dbReference>
<dbReference type="GO" id="GO:0033188">
    <property type="term" value="F:sphingomyelin synthase activity"/>
    <property type="evidence" value="ECO:0007669"/>
    <property type="project" value="TreeGrafter"/>
</dbReference>
<evidence type="ECO:0000256" key="6">
    <source>
        <dbReference type="ARBA" id="ARBA00022989"/>
    </source>
</evidence>
<accession>A0AAD9DAV9</accession>
<feature type="compositionally biased region" description="Low complexity" evidence="9">
    <location>
        <begin position="172"/>
        <end position="182"/>
    </location>
</feature>
<evidence type="ECO:0000256" key="8">
    <source>
        <dbReference type="ARBA" id="ARBA00023136"/>
    </source>
</evidence>
<reference evidence="12" key="1">
    <citation type="submission" date="2023-06" db="EMBL/GenBank/DDBJ databases">
        <title>Survivors Of The Sea: Transcriptome response of Skeletonema marinoi to long-term dormancy.</title>
        <authorList>
            <person name="Pinder M.I.M."/>
            <person name="Kourtchenko O."/>
            <person name="Robertson E.K."/>
            <person name="Larsson T."/>
            <person name="Maumus F."/>
            <person name="Osuna-Cruz C.M."/>
            <person name="Vancaester E."/>
            <person name="Stenow R."/>
            <person name="Vandepoele K."/>
            <person name="Ploug H."/>
            <person name="Bruchert V."/>
            <person name="Godhe A."/>
            <person name="Topel M."/>
        </authorList>
    </citation>
    <scope>NUCLEOTIDE SEQUENCE</scope>
    <source>
        <strain evidence="12">R05AC</strain>
    </source>
</reference>
<dbReference type="GO" id="GO:0005789">
    <property type="term" value="C:endoplasmic reticulum membrane"/>
    <property type="evidence" value="ECO:0007669"/>
    <property type="project" value="TreeGrafter"/>
</dbReference>
<feature type="transmembrane region" description="Helical" evidence="10">
    <location>
        <begin position="61"/>
        <end position="84"/>
    </location>
</feature>
<evidence type="ECO:0000313" key="12">
    <source>
        <dbReference type="EMBL" id="KAK1739095.1"/>
    </source>
</evidence>
<dbReference type="InterPro" id="IPR025749">
    <property type="entry name" value="Sphingomyelin_synth-like_dom"/>
</dbReference>